<protein>
    <submittedName>
        <fullName evidence="1">Uncharacterized protein</fullName>
    </submittedName>
</protein>
<evidence type="ECO:0000313" key="2">
    <source>
        <dbReference type="Proteomes" id="UP000239415"/>
    </source>
</evidence>
<dbReference type="EMBL" id="PVMZ01000003">
    <property type="protein sequence ID" value="PRX23636.1"/>
    <property type="molecule type" value="Genomic_DNA"/>
</dbReference>
<gene>
    <name evidence="1" type="ORF">CLV67_103385</name>
</gene>
<dbReference type="InterPro" id="IPR036614">
    <property type="entry name" value="RusA-like_sf"/>
</dbReference>
<dbReference type="GO" id="GO:0006310">
    <property type="term" value="P:DNA recombination"/>
    <property type="evidence" value="ECO:0007669"/>
    <property type="project" value="InterPro"/>
</dbReference>
<dbReference type="RefSeq" id="WP_146169036.1">
    <property type="nucleotide sequence ID" value="NZ_BOMO01000042.1"/>
</dbReference>
<dbReference type="OrthoDB" id="3403895at2"/>
<reference evidence="1 2" key="1">
    <citation type="submission" date="2018-03" db="EMBL/GenBank/DDBJ databases">
        <title>Genomic Encyclopedia of Archaeal and Bacterial Type Strains, Phase II (KMG-II): from individual species to whole genera.</title>
        <authorList>
            <person name="Goeker M."/>
        </authorList>
    </citation>
    <scope>NUCLEOTIDE SEQUENCE [LARGE SCALE GENOMIC DNA]</scope>
    <source>
        <strain evidence="1 2">DSM 43146</strain>
    </source>
</reference>
<accession>A0A2T0KJZ5</accession>
<dbReference type="Proteomes" id="UP000239415">
    <property type="component" value="Unassembled WGS sequence"/>
</dbReference>
<evidence type="ECO:0000313" key="1">
    <source>
        <dbReference type="EMBL" id="PRX23636.1"/>
    </source>
</evidence>
<proteinExistence type="predicted"/>
<name>A0A2T0KJZ5_9ACTN</name>
<comment type="caution">
    <text evidence="1">The sequence shown here is derived from an EMBL/GenBank/DDBJ whole genome shotgun (WGS) entry which is preliminary data.</text>
</comment>
<dbReference type="SUPFAM" id="SSF103084">
    <property type="entry name" value="Holliday junction resolvase RusA"/>
    <property type="match status" value="1"/>
</dbReference>
<dbReference type="GO" id="GO:0000287">
    <property type="term" value="F:magnesium ion binding"/>
    <property type="evidence" value="ECO:0007669"/>
    <property type="project" value="InterPro"/>
</dbReference>
<organism evidence="1 2">
    <name type="scientific">Actinoplanes italicus</name>
    <dbReference type="NCBI Taxonomy" id="113567"/>
    <lineage>
        <taxon>Bacteria</taxon>
        <taxon>Bacillati</taxon>
        <taxon>Actinomycetota</taxon>
        <taxon>Actinomycetes</taxon>
        <taxon>Micromonosporales</taxon>
        <taxon>Micromonosporaceae</taxon>
        <taxon>Actinoplanes</taxon>
    </lineage>
</organism>
<dbReference type="GO" id="GO:0006281">
    <property type="term" value="P:DNA repair"/>
    <property type="evidence" value="ECO:0007669"/>
    <property type="project" value="InterPro"/>
</dbReference>
<sequence length="132" mass="14712">MSAPTAGPWTVAIPAPAPWLSANQRRDLRRQTPDRRAWRDAGLVHAKRACLPRLQYAHLVAVLRFPDNRRRDAHNYYPTLKALVDGLVDYGLLPDDSDSHLVGPDLRRGPALKVGYGEVVLTVADLAREGDR</sequence>
<keyword evidence="2" id="KW-1185">Reference proteome</keyword>
<dbReference type="AlphaFoldDB" id="A0A2T0KJZ5"/>
<dbReference type="Gene3D" id="3.30.1330.70">
    <property type="entry name" value="Holliday junction resolvase RusA"/>
    <property type="match status" value="1"/>
</dbReference>